<keyword evidence="9" id="KW-1185">Reference proteome</keyword>
<keyword evidence="3 6" id="KW-1133">Transmembrane helix</keyword>
<dbReference type="InterPro" id="IPR019427">
    <property type="entry name" value="7TM_GPCR_serpentine_rcpt_Srw"/>
</dbReference>
<dbReference type="CDD" id="cd14978">
    <property type="entry name" value="7tmA_FMRFamide_R-like"/>
    <property type="match status" value="1"/>
</dbReference>
<evidence type="ECO:0000256" key="6">
    <source>
        <dbReference type="SAM" id="Phobius"/>
    </source>
</evidence>
<protein>
    <recommendedName>
        <fullName evidence="7">G-protein coupled receptors family 1 profile domain-containing protein</fullName>
    </recommendedName>
</protein>
<dbReference type="Pfam" id="PF10324">
    <property type="entry name" value="7TM_GPCR_Srw"/>
    <property type="match status" value="1"/>
</dbReference>
<proteinExistence type="predicted"/>
<feature type="transmembrane region" description="Helical" evidence="6">
    <location>
        <begin position="66"/>
        <end position="85"/>
    </location>
</feature>
<feature type="transmembrane region" description="Helical" evidence="6">
    <location>
        <begin position="275"/>
        <end position="297"/>
    </location>
</feature>
<evidence type="ECO:0000313" key="8">
    <source>
        <dbReference type="EMBL" id="KAK6728734.1"/>
    </source>
</evidence>
<feature type="transmembrane region" description="Helical" evidence="6">
    <location>
        <begin position="33"/>
        <end position="54"/>
    </location>
</feature>
<gene>
    <name evidence="8" type="primary">Necator_chrI.g2155</name>
    <name evidence="8" type="ORF">RB195_006028</name>
</gene>
<dbReference type="InterPro" id="IPR053219">
    <property type="entry name" value="GPCR_Dmsr-1"/>
</dbReference>
<name>A0ABR1BQP4_NECAM</name>
<dbReference type="PRINTS" id="PR00237">
    <property type="entry name" value="GPCRRHODOPSN"/>
</dbReference>
<evidence type="ECO:0000256" key="2">
    <source>
        <dbReference type="ARBA" id="ARBA00022692"/>
    </source>
</evidence>
<feature type="domain" description="G-protein coupled receptors family 1 profile" evidence="7">
    <location>
        <begin position="46"/>
        <end position="330"/>
    </location>
</feature>
<feature type="transmembrane region" description="Helical" evidence="6">
    <location>
        <begin position="223"/>
        <end position="246"/>
    </location>
</feature>
<evidence type="ECO:0000313" key="9">
    <source>
        <dbReference type="Proteomes" id="UP001303046"/>
    </source>
</evidence>
<evidence type="ECO:0000256" key="5">
    <source>
        <dbReference type="SAM" id="MobiDB-lite"/>
    </source>
</evidence>
<feature type="compositionally biased region" description="Basic and acidic residues" evidence="5">
    <location>
        <begin position="388"/>
        <end position="399"/>
    </location>
</feature>
<evidence type="ECO:0000256" key="4">
    <source>
        <dbReference type="ARBA" id="ARBA00023136"/>
    </source>
</evidence>
<dbReference type="SUPFAM" id="SSF81321">
    <property type="entry name" value="Family A G protein-coupled receptor-like"/>
    <property type="match status" value="1"/>
</dbReference>
<dbReference type="Proteomes" id="UP001303046">
    <property type="component" value="Unassembled WGS sequence"/>
</dbReference>
<comment type="caution">
    <text evidence="8">The sequence shown here is derived from an EMBL/GenBank/DDBJ whole genome shotgun (WGS) entry which is preliminary data.</text>
</comment>
<dbReference type="PANTHER" id="PTHR46273:SF4">
    <property type="entry name" value="AT19640P"/>
    <property type="match status" value="1"/>
</dbReference>
<organism evidence="8 9">
    <name type="scientific">Necator americanus</name>
    <name type="common">Human hookworm</name>
    <dbReference type="NCBI Taxonomy" id="51031"/>
    <lineage>
        <taxon>Eukaryota</taxon>
        <taxon>Metazoa</taxon>
        <taxon>Ecdysozoa</taxon>
        <taxon>Nematoda</taxon>
        <taxon>Chromadorea</taxon>
        <taxon>Rhabditida</taxon>
        <taxon>Rhabditina</taxon>
        <taxon>Rhabditomorpha</taxon>
        <taxon>Strongyloidea</taxon>
        <taxon>Ancylostomatidae</taxon>
        <taxon>Bunostominae</taxon>
        <taxon>Necator</taxon>
    </lineage>
</organism>
<feature type="region of interest" description="Disordered" evidence="5">
    <location>
        <begin position="379"/>
        <end position="406"/>
    </location>
</feature>
<dbReference type="PANTHER" id="PTHR46273">
    <property type="entry name" value="MYOSUPPRESSIN RECEPTOR 1, ISOFORM B-RELATED"/>
    <property type="match status" value="1"/>
</dbReference>
<evidence type="ECO:0000259" key="7">
    <source>
        <dbReference type="PROSITE" id="PS50262"/>
    </source>
</evidence>
<dbReference type="Gene3D" id="1.20.1070.10">
    <property type="entry name" value="Rhodopsin 7-helix transmembrane proteins"/>
    <property type="match status" value="1"/>
</dbReference>
<comment type="subcellular location">
    <subcellularLocation>
        <location evidence="1">Membrane</location>
    </subcellularLocation>
</comment>
<keyword evidence="2 6" id="KW-0812">Transmembrane</keyword>
<dbReference type="InterPro" id="IPR000276">
    <property type="entry name" value="GPCR_Rhodpsn"/>
</dbReference>
<dbReference type="InterPro" id="IPR017452">
    <property type="entry name" value="GPCR_Rhodpsn_7TM"/>
</dbReference>
<dbReference type="EMBL" id="JAVFWL010000001">
    <property type="protein sequence ID" value="KAK6728734.1"/>
    <property type="molecule type" value="Genomic_DNA"/>
</dbReference>
<feature type="transmembrane region" description="Helical" evidence="6">
    <location>
        <begin position="105"/>
        <end position="127"/>
    </location>
</feature>
<evidence type="ECO:0000256" key="1">
    <source>
        <dbReference type="ARBA" id="ARBA00004370"/>
    </source>
</evidence>
<accession>A0ABR1BQP4</accession>
<feature type="transmembrane region" description="Helical" evidence="6">
    <location>
        <begin position="148"/>
        <end position="168"/>
    </location>
</feature>
<evidence type="ECO:0000256" key="3">
    <source>
        <dbReference type="ARBA" id="ARBA00022989"/>
    </source>
</evidence>
<feature type="transmembrane region" description="Helical" evidence="6">
    <location>
        <begin position="317"/>
        <end position="337"/>
    </location>
</feature>
<reference evidence="8 9" key="1">
    <citation type="submission" date="2023-08" db="EMBL/GenBank/DDBJ databases">
        <title>A Necator americanus chromosomal reference genome.</title>
        <authorList>
            <person name="Ilik V."/>
            <person name="Petrzelkova K.J."/>
            <person name="Pardy F."/>
            <person name="Fuh T."/>
            <person name="Niatou-Singa F.S."/>
            <person name="Gouil Q."/>
            <person name="Baker L."/>
            <person name="Ritchie M.E."/>
            <person name="Jex A.R."/>
            <person name="Gazzola D."/>
            <person name="Li H."/>
            <person name="Toshio Fujiwara R."/>
            <person name="Zhan B."/>
            <person name="Aroian R.V."/>
            <person name="Pafco B."/>
            <person name="Schwarz E.M."/>
        </authorList>
    </citation>
    <scope>NUCLEOTIDE SEQUENCE [LARGE SCALE GENOMIC DNA]</scope>
    <source>
        <strain evidence="8 9">Aroian</strain>
        <tissue evidence="8">Whole animal</tissue>
    </source>
</reference>
<keyword evidence="4 6" id="KW-0472">Membrane</keyword>
<sequence length="406" mass="46149">MGLALNASEVLQLRDYYKKILDPFTTVFSEIHAYLYVFLCVVGVFANIAIVVVLLRPAMRRSPFNLFLICIAICDATLMATYLLYKHVEVCHPWYFSHAWMIYTKFYAMFSVFVHSASLWFTVNMAVMRYLVLYRGSHSHSRLPPCNNYLAASIAIAIGAVIALIGSLPNMLRYRIYLRGEVPVPKICLTTKYHSSWSDSSTIYLYDLIQPTWYNCDWERINFWMAACILKLIPCVLLTVFMTLLVRMLIEARERRSRLCGGVATGNSQAERTTAMLTVIVAVFLVTELPQGILGLAAGVNPRLRYITNPLGNFFDLLSLINSAVNFVLCALMSHVFRREFLQTFSMCCPQSSENHSGAPITKPTKKSLFATLTPMRKTKGFLPVPTSEREDRSSDERMQQITRQG</sequence>
<dbReference type="PROSITE" id="PS50262">
    <property type="entry name" value="G_PROTEIN_RECEP_F1_2"/>
    <property type="match status" value="1"/>
</dbReference>